<dbReference type="Pfam" id="PF09736">
    <property type="entry name" value="Bud13"/>
    <property type="match status" value="1"/>
</dbReference>
<evidence type="ECO:0000313" key="4">
    <source>
        <dbReference type="Proteomes" id="UP001530315"/>
    </source>
</evidence>
<dbReference type="InterPro" id="IPR051112">
    <property type="entry name" value="CWC26_splicing_factor"/>
</dbReference>
<feature type="region of interest" description="Disordered" evidence="2">
    <location>
        <begin position="1"/>
        <end position="161"/>
    </location>
</feature>
<sequence length="199" mass="23090">MRRFGAVGGGGSGRTVYRDARGKKKLDVSSRDDEERLRRDEEKKAERQRRSNRGTYQRLQEEARSRELEEASKMTLARGVEDAMLEERKRSVIREGDPMAMHALRRQREEEEEEDATMQSRQRASAENGGGRDGTVIAMSQRRPVYKGPQPKPNRYGLRPGYRWDGIDRGNGFEDRVLEMLHSKGRKREEAYRWSAADM</sequence>
<feature type="compositionally biased region" description="Basic and acidic residues" evidence="2">
    <location>
        <begin position="59"/>
        <end position="72"/>
    </location>
</feature>
<comment type="similarity">
    <text evidence="1">Belongs to the CWC26 family.</text>
</comment>
<evidence type="ECO:0008006" key="5">
    <source>
        <dbReference type="Google" id="ProtNLM"/>
    </source>
</evidence>
<dbReference type="InterPro" id="IPR018609">
    <property type="entry name" value="Bud13"/>
</dbReference>
<accession>A0ABD3MYX1</accession>
<dbReference type="AlphaFoldDB" id="A0ABD3MYX1"/>
<organism evidence="3 4">
    <name type="scientific">Stephanodiscus triporus</name>
    <dbReference type="NCBI Taxonomy" id="2934178"/>
    <lineage>
        <taxon>Eukaryota</taxon>
        <taxon>Sar</taxon>
        <taxon>Stramenopiles</taxon>
        <taxon>Ochrophyta</taxon>
        <taxon>Bacillariophyta</taxon>
        <taxon>Coscinodiscophyceae</taxon>
        <taxon>Thalassiosirophycidae</taxon>
        <taxon>Stephanodiscales</taxon>
        <taxon>Stephanodiscaceae</taxon>
        <taxon>Stephanodiscus</taxon>
    </lineage>
</organism>
<dbReference type="PANTHER" id="PTHR31809">
    <property type="entry name" value="BUD13 HOMOLOG"/>
    <property type="match status" value="1"/>
</dbReference>
<evidence type="ECO:0000256" key="2">
    <source>
        <dbReference type="SAM" id="MobiDB-lite"/>
    </source>
</evidence>
<evidence type="ECO:0000313" key="3">
    <source>
        <dbReference type="EMBL" id="KAL3768554.1"/>
    </source>
</evidence>
<protein>
    <recommendedName>
        <fullName evidence="5">BUD13 homolog</fullName>
    </recommendedName>
</protein>
<dbReference type="Proteomes" id="UP001530315">
    <property type="component" value="Unassembled WGS sequence"/>
</dbReference>
<proteinExistence type="inferred from homology"/>
<feature type="compositionally biased region" description="Basic and acidic residues" evidence="2">
    <location>
        <begin position="16"/>
        <end position="49"/>
    </location>
</feature>
<evidence type="ECO:0000256" key="1">
    <source>
        <dbReference type="ARBA" id="ARBA00011069"/>
    </source>
</evidence>
<feature type="compositionally biased region" description="Gly residues" evidence="2">
    <location>
        <begin position="1"/>
        <end position="13"/>
    </location>
</feature>
<feature type="compositionally biased region" description="Basic and acidic residues" evidence="2">
    <location>
        <begin position="79"/>
        <end position="97"/>
    </location>
</feature>
<keyword evidence="4" id="KW-1185">Reference proteome</keyword>
<gene>
    <name evidence="3" type="ORF">ACHAW5_004965</name>
</gene>
<dbReference type="EMBL" id="JALLAZ020001674">
    <property type="protein sequence ID" value="KAL3768554.1"/>
    <property type="molecule type" value="Genomic_DNA"/>
</dbReference>
<name>A0ABD3MYX1_9STRA</name>
<reference evidence="3 4" key="1">
    <citation type="submission" date="2024-10" db="EMBL/GenBank/DDBJ databases">
        <title>Updated reference genomes for cyclostephanoid diatoms.</title>
        <authorList>
            <person name="Roberts W.R."/>
            <person name="Alverson A.J."/>
        </authorList>
    </citation>
    <scope>NUCLEOTIDE SEQUENCE [LARGE SCALE GENOMIC DNA]</scope>
    <source>
        <strain evidence="3 4">AJA276-08</strain>
    </source>
</reference>
<dbReference type="PANTHER" id="PTHR31809:SF0">
    <property type="entry name" value="BUD13 HOMOLOG"/>
    <property type="match status" value="1"/>
</dbReference>
<comment type="caution">
    <text evidence="3">The sequence shown here is derived from an EMBL/GenBank/DDBJ whole genome shotgun (WGS) entry which is preliminary data.</text>
</comment>